<accession>A0A6J4NXQ1</accession>
<dbReference type="EMBL" id="CADCUQ010000358">
    <property type="protein sequence ID" value="CAA9398458.1"/>
    <property type="molecule type" value="Genomic_DNA"/>
</dbReference>
<organism evidence="2">
    <name type="scientific">uncultured Phycisphaerae bacterium</name>
    <dbReference type="NCBI Taxonomy" id="904963"/>
    <lineage>
        <taxon>Bacteria</taxon>
        <taxon>Pseudomonadati</taxon>
        <taxon>Planctomycetota</taxon>
        <taxon>Phycisphaerae</taxon>
        <taxon>environmental samples</taxon>
    </lineage>
</organism>
<sequence>MAKKKLRSRVTEEDTRTKQNATGSDSKKTRNDVPSTPANKASSGKLHGGGKGRGKG</sequence>
<evidence type="ECO:0000313" key="2">
    <source>
        <dbReference type="EMBL" id="CAA9398458.1"/>
    </source>
</evidence>
<evidence type="ECO:0000256" key="1">
    <source>
        <dbReference type="SAM" id="MobiDB-lite"/>
    </source>
</evidence>
<feature type="region of interest" description="Disordered" evidence="1">
    <location>
        <begin position="1"/>
        <end position="56"/>
    </location>
</feature>
<reference evidence="2" key="1">
    <citation type="submission" date="2020-02" db="EMBL/GenBank/DDBJ databases">
        <authorList>
            <person name="Meier V. D."/>
        </authorList>
    </citation>
    <scope>NUCLEOTIDE SEQUENCE</scope>
    <source>
        <strain evidence="2">AVDCRST_MAG64</strain>
    </source>
</reference>
<protein>
    <submittedName>
        <fullName evidence="2">Uncharacterized protein</fullName>
    </submittedName>
</protein>
<feature type="compositionally biased region" description="Polar residues" evidence="1">
    <location>
        <begin position="32"/>
        <end position="42"/>
    </location>
</feature>
<dbReference type="AlphaFoldDB" id="A0A6J4NXQ1"/>
<gene>
    <name evidence="2" type="ORF">AVDCRST_MAG64-1569</name>
</gene>
<name>A0A6J4NXQ1_9BACT</name>
<proteinExistence type="predicted"/>